<organism evidence="1 2">
    <name type="scientific">Candidatus Burkholderia pumila</name>
    <dbReference type="NCBI Taxonomy" id="1090375"/>
    <lineage>
        <taxon>Bacteria</taxon>
        <taxon>Pseudomonadati</taxon>
        <taxon>Pseudomonadota</taxon>
        <taxon>Betaproteobacteria</taxon>
        <taxon>Burkholderiales</taxon>
        <taxon>Burkholderiaceae</taxon>
        <taxon>Burkholderia</taxon>
    </lineage>
</organism>
<accession>A0ABR5HPP0</accession>
<protein>
    <submittedName>
        <fullName evidence="1">IncF plasmid conjugative transfer protein TraN</fullName>
    </submittedName>
</protein>
<dbReference type="Proteomes" id="UP000242951">
    <property type="component" value="Unassembled WGS sequence"/>
</dbReference>
<dbReference type="EMBL" id="LELG01000001">
    <property type="protein sequence ID" value="KMQ81304.1"/>
    <property type="molecule type" value="Genomic_DNA"/>
</dbReference>
<evidence type="ECO:0000313" key="2">
    <source>
        <dbReference type="Proteomes" id="UP000242951"/>
    </source>
</evidence>
<reference evidence="1 2" key="1">
    <citation type="submission" date="2015-06" db="EMBL/GenBank/DDBJ databases">
        <title>Comparative genomics of Burkholderia leaf nodule symbionts.</title>
        <authorList>
            <person name="Carlier A."/>
            <person name="Eberl L."/>
            <person name="Pinto-Carbo M."/>
        </authorList>
    </citation>
    <scope>NUCLEOTIDE SEQUENCE [LARGE SCALE GENOMIC DNA]</scope>
    <source>
        <strain evidence="1 2">UZHbot3</strain>
    </source>
</reference>
<gene>
    <name evidence="1" type="ORF">BPMI_01922c</name>
</gene>
<dbReference type="InterPro" id="IPR014121">
    <property type="entry name" value="TraN_Ftype"/>
</dbReference>
<dbReference type="Pfam" id="PF06986">
    <property type="entry name" value="F_T4SS_TraN"/>
    <property type="match status" value="1"/>
</dbReference>
<sequence length="162" mass="17423">MTSDCQALRDRGCGQVSTRCLSAASDGSCITQKDAFLCKTGPDRQPGGVRQRRILSERRGLFFDTSVPQDKDFGQAVAMLEASREADVYGVSAKVVEIFKGYHETCSIKGVGGATLSNCCSTNDGGQKFINYAMLTVSAGKAIAVGSKYMYDVLHQNIDSTR</sequence>
<proteinExistence type="predicted"/>
<comment type="caution">
    <text evidence="1">The sequence shown here is derived from an EMBL/GenBank/DDBJ whole genome shotgun (WGS) entry which is preliminary data.</text>
</comment>
<evidence type="ECO:0000313" key="1">
    <source>
        <dbReference type="EMBL" id="KMQ81304.1"/>
    </source>
</evidence>
<keyword evidence="2" id="KW-1185">Reference proteome</keyword>
<name>A0ABR5HPP0_9BURK</name>